<accession>A0A151JYP1</accession>
<organism evidence="1 2">
    <name type="scientific">Trachymyrmex septentrionalis</name>
    <dbReference type="NCBI Taxonomy" id="34720"/>
    <lineage>
        <taxon>Eukaryota</taxon>
        <taxon>Metazoa</taxon>
        <taxon>Ecdysozoa</taxon>
        <taxon>Arthropoda</taxon>
        <taxon>Hexapoda</taxon>
        <taxon>Insecta</taxon>
        <taxon>Pterygota</taxon>
        <taxon>Neoptera</taxon>
        <taxon>Endopterygota</taxon>
        <taxon>Hymenoptera</taxon>
        <taxon>Apocrita</taxon>
        <taxon>Aculeata</taxon>
        <taxon>Formicoidea</taxon>
        <taxon>Formicidae</taxon>
        <taxon>Myrmicinae</taxon>
        <taxon>Trachymyrmex</taxon>
    </lineage>
</organism>
<dbReference type="AlphaFoldDB" id="A0A151JYP1"/>
<evidence type="ECO:0000313" key="1">
    <source>
        <dbReference type="EMBL" id="KYN40120.1"/>
    </source>
</evidence>
<name>A0A151JYP1_9HYME</name>
<keyword evidence="2" id="KW-1185">Reference proteome</keyword>
<dbReference type="STRING" id="34720.A0A151JYP1"/>
<reference evidence="1 2" key="1">
    <citation type="submission" date="2016-03" db="EMBL/GenBank/DDBJ databases">
        <title>Trachymyrmex septentrionalis WGS genome.</title>
        <authorList>
            <person name="Nygaard S."/>
            <person name="Hu H."/>
            <person name="Boomsma J."/>
            <person name="Zhang G."/>
        </authorList>
    </citation>
    <scope>NUCLEOTIDE SEQUENCE [LARGE SCALE GENOMIC DNA]</scope>
    <source>
        <strain evidence="1">Tsep2-gDNA-1</strain>
        <tissue evidence="1">Whole body</tissue>
    </source>
</reference>
<sequence length="222" mass="25324">MHVFRLKDNQCEFNRLERLVNKNLRTALGFRQSNPINILIAEVKKAPLDLRFSFLLSTFMIRCLPQKQTLVLNSFNYLEMAANLSAKRKQALVSIFFCRIILSTLGPLLFTDSSKSGDCASVRTSVFSAELNLCIQHKLPPEHRPKFRVPYQDFQIKEQMHTTGTTPPGADFMMNLSKGKRSLRSPGFGLFLYVIAIHFDNMSLAVYQLLTESQETETIEIG</sequence>
<proteinExistence type="predicted"/>
<evidence type="ECO:0000313" key="2">
    <source>
        <dbReference type="Proteomes" id="UP000078541"/>
    </source>
</evidence>
<dbReference type="Proteomes" id="UP000078541">
    <property type="component" value="Unassembled WGS sequence"/>
</dbReference>
<protein>
    <submittedName>
        <fullName evidence="1">Uncharacterized protein</fullName>
    </submittedName>
</protein>
<dbReference type="EMBL" id="KQ981524">
    <property type="protein sequence ID" value="KYN40120.1"/>
    <property type="molecule type" value="Genomic_DNA"/>
</dbReference>
<gene>
    <name evidence="1" type="ORF">ALC56_05480</name>
</gene>